<keyword evidence="7" id="KW-0175">Coiled coil</keyword>
<name>A0A4P6JQH4_KTERU</name>
<dbReference type="PROSITE" id="PS50943">
    <property type="entry name" value="HTH_CROC1"/>
    <property type="match status" value="1"/>
</dbReference>
<dbReference type="InterPro" id="IPR011990">
    <property type="entry name" value="TPR-like_helical_dom_sf"/>
</dbReference>
<keyword evidence="3" id="KW-0963">Cytoplasm</keyword>
<keyword evidence="13" id="KW-1185">Reference proteome</keyword>
<evidence type="ECO:0000259" key="11">
    <source>
        <dbReference type="PROSITE" id="PS50943"/>
    </source>
</evidence>
<evidence type="ECO:0000256" key="5">
    <source>
        <dbReference type="ARBA" id="ARBA00022737"/>
    </source>
</evidence>
<dbReference type="GO" id="GO:0019894">
    <property type="term" value="F:kinesin binding"/>
    <property type="evidence" value="ECO:0007669"/>
    <property type="project" value="TreeGrafter"/>
</dbReference>
<evidence type="ECO:0000256" key="2">
    <source>
        <dbReference type="ARBA" id="ARBA00009622"/>
    </source>
</evidence>
<evidence type="ECO:0000256" key="10">
    <source>
        <dbReference type="PROSITE-ProRule" id="PRU00339"/>
    </source>
</evidence>
<accession>A0A4P6JQH4</accession>
<keyword evidence="9" id="KW-0206">Cytoskeleton</keyword>
<keyword evidence="4" id="KW-0493">Microtubule</keyword>
<dbReference type="EMBL" id="CP035758">
    <property type="protein sequence ID" value="QBD77678.1"/>
    <property type="molecule type" value="Genomic_DNA"/>
</dbReference>
<evidence type="ECO:0000256" key="8">
    <source>
        <dbReference type="ARBA" id="ARBA00023175"/>
    </source>
</evidence>
<dbReference type="SUPFAM" id="SSF52540">
    <property type="entry name" value="P-loop containing nucleoside triphosphate hydrolases"/>
    <property type="match status" value="1"/>
</dbReference>
<dbReference type="Gene3D" id="1.25.40.10">
    <property type="entry name" value="Tetratricopeptide repeat domain"/>
    <property type="match status" value="3"/>
</dbReference>
<dbReference type="InterPro" id="IPR056681">
    <property type="entry name" value="DUF7779"/>
</dbReference>
<keyword evidence="8" id="KW-0505">Motor protein</keyword>
<proteinExistence type="inferred from homology"/>
<dbReference type="OrthoDB" id="136988at2"/>
<dbReference type="GO" id="GO:0043531">
    <property type="term" value="F:ADP binding"/>
    <property type="evidence" value="ECO:0007669"/>
    <property type="project" value="InterPro"/>
</dbReference>
<dbReference type="SMART" id="SM00530">
    <property type="entry name" value="HTH_XRE"/>
    <property type="match status" value="1"/>
</dbReference>
<dbReference type="PANTHER" id="PTHR45783">
    <property type="entry name" value="KINESIN LIGHT CHAIN"/>
    <property type="match status" value="1"/>
</dbReference>
<evidence type="ECO:0000256" key="3">
    <source>
        <dbReference type="ARBA" id="ARBA00022490"/>
    </source>
</evidence>
<dbReference type="InterPro" id="IPR019734">
    <property type="entry name" value="TPR_rpt"/>
</dbReference>
<dbReference type="InterPro" id="IPR010982">
    <property type="entry name" value="Lambda_DNA-bd_dom_sf"/>
</dbReference>
<gene>
    <name evidence="12" type="ORF">EPA93_17450</name>
</gene>
<reference evidence="12 13" key="1">
    <citation type="submission" date="2019-01" db="EMBL/GenBank/DDBJ databases">
        <title>Ktedonosporobacter rubrisoli SCAWS-G2.</title>
        <authorList>
            <person name="Huang Y."/>
            <person name="Yan B."/>
        </authorList>
    </citation>
    <scope>NUCLEOTIDE SEQUENCE [LARGE SCALE GENOMIC DNA]</scope>
    <source>
        <strain evidence="12 13">SCAWS-G2</strain>
    </source>
</reference>
<dbReference type="RefSeq" id="WP_129888732.1">
    <property type="nucleotide sequence ID" value="NZ_CP035758.1"/>
</dbReference>
<feature type="repeat" description="TPR" evidence="10">
    <location>
        <begin position="696"/>
        <end position="729"/>
    </location>
</feature>
<dbReference type="Pfam" id="PF00931">
    <property type="entry name" value="NB-ARC"/>
    <property type="match status" value="1"/>
</dbReference>
<evidence type="ECO:0000256" key="4">
    <source>
        <dbReference type="ARBA" id="ARBA00022701"/>
    </source>
</evidence>
<protein>
    <submittedName>
        <fullName evidence="12">Helix-turn-helix domain-containing protein</fullName>
    </submittedName>
</protein>
<dbReference type="GO" id="GO:0005874">
    <property type="term" value="C:microtubule"/>
    <property type="evidence" value="ECO:0007669"/>
    <property type="project" value="UniProtKB-KW"/>
</dbReference>
<dbReference type="PROSITE" id="PS50005">
    <property type="entry name" value="TPR"/>
    <property type="match status" value="2"/>
</dbReference>
<dbReference type="SUPFAM" id="SSF47413">
    <property type="entry name" value="lambda repressor-like DNA-binding domains"/>
    <property type="match status" value="1"/>
</dbReference>
<dbReference type="InterPro" id="IPR001387">
    <property type="entry name" value="Cro/C1-type_HTH"/>
</dbReference>
<dbReference type="KEGG" id="kbs:EPA93_17450"/>
<dbReference type="PANTHER" id="PTHR45783:SF3">
    <property type="entry name" value="KINESIN LIGHT CHAIN"/>
    <property type="match status" value="1"/>
</dbReference>
<feature type="domain" description="HTH cro/C1-type" evidence="11">
    <location>
        <begin position="13"/>
        <end position="66"/>
    </location>
</feature>
<dbReference type="InterPro" id="IPR027417">
    <property type="entry name" value="P-loop_NTPase"/>
</dbReference>
<dbReference type="InterPro" id="IPR002182">
    <property type="entry name" value="NB-ARC"/>
</dbReference>
<comment type="similarity">
    <text evidence="2">Belongs to the kinesin light chain family.</text>
</comment>
<comment type="subcellular location">
    <subcellularLocation>
        <location evidence="1">Cytoplasm</location>
        <location evidence="1">Cytoskeleton</location>
    </subcellularLocation>
</comment>
<organism evidence="12 13">
    <name type="scientific">Ktedonosporobacter rubrisoli</name>
    <dbReference type="NCBI Taxonomy" id="2509675"/>
    <lineage>
        <taxon>Bacteria</taxon>
        <taxon>Bacillati</taxon>
        <taxon>Chloroflexota</taxon>
        <taxon>Ktedonobacteria</taxon>
        <taxon>Ktedonobacterales</taxon>
        <taxon>Ktedonosporobacteraceae</taxon>
        <taxon>Ktedonosporobacter</taxon>
    </lineage>
</organism>
<dbReference type="GO" id="GO:0007018">
    <property type="term" value="P:microtubule-based movement"/>
    <property type="evidence" value="ECO:0007669"/>
    <property type="project" value="TreeGrafter"/>
</dbReference>
<dbReference type="Gene3D" id="1.10.260.40">
    <property type="entry name" value="lambda repressor-like DNA-binding domains"/>
    <property type="match status" value="1"/>
</dbReference>
<dbReference type="Pfam" id="PF13424">
    <property type="entry name" value="TPR_12"/>
    <property type="match status" value="4"/>
</dbReference>
<evidence type="ECO:0000256" key="9">
    <source>
        <dbReference type="ARBA" id="ARBA00023212"/>
    </source>
</evidence>
<evidence type="ECO:0000256" key="7">
    <source>
        <dbReference type="ARBA" id="ARBA00023054"/>
    </source>
</evidence>
<dbReference type="Gene3D" id="3.40.50.300">
    <property type="entry name" value="P-loop containing nucleotide triphosphate hydrolases"/>
    <property type="match status" value="1"/>
</dbReference>
<dbReference type="SUPFAM" id="SSF48452">
    <property type="entry name" value="TPR-like"/>
    <property type="match status" value="3"/>
</dbReference>
<dbReference type="InterPro" id="IPR002151">
    <property type="entry name" value="Kinesin_light"/>
</dbReference>
<dbReference type="Pfam" id="PF25000">
    <property type="entry name" value="DUF7779"/>
    <property type="match status" value="1"/>
</dbReference>
<evidence type="ECO:0000256" key="1">
    <source>
        <dbReference type="ARBA" id="ARBA00004245"/>
    </source>
</evidence>
<evidence type="ECO:0000256" key="6">
    <source>
        <dbReference type="ARBA" id="ARBA00022803"/>
    </source>
</evidence>
<keyword evidence="6 10" id="KW-0802">TPR repeat</keyword>
<evidence type="ECO:0000313" key="12">
    <source>
        <dbReference type="EMBL" id="QBD77678.1"/>
    </source>
</evidence>
<dbReference type="Proteomes" id="UP000290365">
    <property type="component" value="Chromosome"/>
</dbReference>
<dbReference type="Pfam" id="PF13560">
    <property type="entry name" value="HTH_31"/>
    <property type="match status" value="1"/>
</dbReference>
<feature type="repeat" description="TPR" evidence="10">
    <location>
        <begin position="822"/>
        <end position="855"/>
    </location>
</feature>
<keyword evidence="5" id="KW-0677">Repeat</keyword>
<dbReference type="GO" id="GO:0003677">
    <property type="term" value="F:DNA binding"/>
    <property type="evidence" value="ECO:0007669"/>
    <property type="project" value="InterPro"/>
</dbReference>
<dbReference type="AlphaFoldDB" id="A0A4P6JQH4"/>
<sequence>MKEIPFESFGSLLKMYRKRQHLTQRQLANRIGVHHNTIGIWERGNFLPENATMVLEVARQLGLNDLERRRLLEASLTALSPYWYIPYQRNPFFTGRQAILQSLDQALGRQRQEKHYCACALSGLGGIGKTQIALEYTYRHFQEFTAVFWFSAETTETLFASFLGVAQQLQLAIKGIREQINIINAVIQWLNMHRGWLLIFDNVENPEMLQHYLPTARSGSLLFTTRLSDLAHLAPCFELEPLTEDEGVQLLLCRSHLLSPESCQETLSNQIKAEARALVADMGGLPLAIEQAGAYIGAMHCSLENFLRLYHASPLKLLEGHVAPSDHPLSVEGTFALAFEQLRQKKPDAAELLTLLCFLAPDELPEALFTDDLSALQPFLSSAPIDEFQWNALLHELLAYALVRHNRQHKTFTVHRLVQLVLKEHLSLEVRRSWLGLVVQFLHKAFALDREHANVEQWPWCEQLLPHVLAVIEQAEDLKYSSSVFASLQAKVATYYLQRARHLEAEAYYLKALSHLETLPTQNDEEFVLTLTGLGEACHKQGKYQEAEIRYQQALSHIDKHLPQEQRLQIFPFHALAFLYFDLARQDEAEALYLQALDICEQVAEPEHPHVLVLLIGLAALYGNMGRFHEARTLYQRLMHIHEHMGTLRPLDELTLLNDLATFYIRQGKYQEAEPLLQQALDLGSLYLGPEHPEVSAILNNLGSLYRRQARYQEAEAFYLRALQLREQIFGPDHPYVAFFQNNLAWLYQLQGRYEQAHTLILRALQIYEHALNPDHLATASAFITYANICKAQSHTTRAEELYLHALHIFEQANEPLHPDLALTLHMLGNLYYEQGRIEQAQELYLRALYIRQQILIPEHPEILSLQESLKKLRNSRSYLGS</sequence>
<dbReference type="PRINTS" id="PR00381">
    <property type="entry name" value="KINESINLIGHT"/>
</dbReference>
<evidence type="ECO:0000313" key="13">
    <source>
        <dbReference type="Proteomes" id="UP000290365"/>
    </source>
</evidence>
<dbReference type="GO" id="GO:0005871">
    <property type="term" value="C:kinesin complex"/>
    <property type="evidence" value="ECO:0007669"/>
    <property type="project" value="InterPro"/>
</dbReference>
<dbReference type="CDD" id="cd00093">
    <property type="entry name" value="HTH_XRE"/>
    <property type="match status" value="1"/>
</dbReference>
<dbReference type="SMART" id="SM00028">
    <property type="entry name" value="TPR"/>
    <property type="match status" value="9"/>
</dbReference>
<dbReference type="GO" id="GO:0005737">
    <property type="term" value="C:cytoplasm"/>
    <property type="evidence" value="ECO:0007669"/>
    <property type="project" value="TreeGrafter"/>
</dbReference>
<dbReference type="Pfam" id="PF13374">
    <property type="entry name" value="TPR_10"/>
    <property type="match status" value="1"/>
</dbReference>